<accession>A0A366FCC4</accession>
<keyword evidence="1" id="KW-1133">Transmembrane helix</keyword>
<dbReference type="InterPro" id="IPR025333">
    <property type="entry name" value="DUF4239"/>
</dbReference>
<dbReference type="AlphaFoldDB" id="A0A366FCC4"/>
<reference evidence="2 3" key="1">
    <citation type="submission" date="2018-06" db="EMBL/GenBank/DDBJ databases">
        <title>Genomic Encyclopedia of Type Strains, Phase IV (KMG-IV): sequencing the most valuable type-strain genomes for metagenomic binning, comparative biology and taxonomic classification.</title>
        <authorList>
            <person name="Goeker M."/>
        </authorList>
    </citation>
    <scope>NUCLEOTIDE SEQUENCE [LARGE SCALE GENOMIC DNA]</scope>
    <source>
        <strain evidence="2 3">DSM 24875</strain>
    </source>
</reference>
<dbReference type="Pfam" id="PF14023">
    <property type="entry name" value="Bestrophin-like"/>
    <property type="match status" value="1"/>
</dbReference>
<dbReference type="OrthoDB" id="4760162at2"/>
<keyword evidence="3" id="KW-1185">Reference proteome</keyword>
<sequence>MSSLSFAIGVAVLVFVAGLVGLTLRARLPEKHSPDRSAGMIGAMTGLLSLLLALVLGTFAGSAYGLYSTQKAELETLGARLMQLDSALEVYGPETRPAREALRKAVRQTYDDIWGGSGGAARSELAVTGIFASVKGLDQYVLSLSPKTDTQRQAFFSANGAVSDINRNRLLMALQISGGVPWAMLDIIVCWSLLMFCGYGLVSPINGTVIAALGFGALTIGSALFVIVELSDPFSGTFRLSAAPVQQTIEALGDVPVLSEGSN</sequence>
<feature type="transmembrane region" description="Helical" evidence="1">
    <location>
        <begin position="47"/>
        <end position="67"/>
    </location>
</feature>
<feature type="transmembrane region" description="Helical" evidence="1">
    <location>
        <begin position="209"/>
        <end position="228"/>
    </location>
</feature>
<comment type="caution">
    <text evidence="2">The sequence shown here is derived from an EMBL/GenBank/DDBJ whole genome shotgun (WGS) entry which is preliminary data.</text>
</comment>
<evidence type="ECO:0000313" key="3">
    <source>
        <dbReference type="Proteomes" id="UP000253529"/>
    </source>
</evidence>
<dbReference type="RefSeq" id="WP_113890144.1">
    <property type="nucleotide sequence ID" value="NZ_QNRK01000016.1"/>
</dbReference>
<proteinExistence type="predicted"/>
<feature type="transmembrane region" description="Helical" evidence="1">
    <location>
        <begin position="6"/>
        <end position="26"/>
    </location>
</feature>
<organism evidence="2 3">
    <name type="scientific">Roseiarcus fermentans</name>
    <dbReference type="NCBI Taxonomy" id="1473586"/>
    <lineage>
        <taxon>Bacteria</taxon>
        <taxon>Pseudomonadati</taxon>
        <taxon>Pseudomonadota</taxon>
        <taxon>Alphaproteobacteria</taxon>
        <taxon>Hyphomicrobiales</taxon>
        <taxon>Roseiarcaceae</taxon>
        <taxon>Roseiarcus</taxon>
    </lineage>
</organism>
<keyword evidence="1" id="KW-0812">Transmembrane</keyword>
<feature type="transmembrane region" description="Helical" evidence="1">
    <location>
        <begin position="180"/>
        <end position="202"/>
    </location>
</feature>
<keyword evidence="1" id="KW-0472">Membrane</keyword>
<evidence type="ECO:0000256" key="1">
    <source>
        <dbReference type="SAM" id="Phobius"/>
    </source>
</evidence>
<name>A0A366FCC4_9HYPH</name>
<dbReference type="Proteomes" id="UP000253529">
    <property type="component" value="Unassembled WGS sequence"/>
</dbReference>
<evidence type="ECO:0000313" key="2">
    <source>
        <dbReference type="EMBL" id="RBP11355.1"/>
    </source>
</evidence>
<protein>
    <submittedName>
        <fullName evidence="2">Uncharacterized protein DUF4239</fullName>
    </submittedName>
</protein>
<gene>
    <name evidence="2" type="ORF">DFR50_11649</name>
</gene>
<dbReference type="EMBL" id="QNRK01000016">
    <property type="protein sequence ID" value="RBP11355.1"/>
    <property type="molecule type" value="Genomic_DNA"/>
</dbReference>